<dbReference type="EMBL" id="CAJNJQ010006618">
    <property type="protein sequence ID" value="CAE7233071.1"/>
    <property type="molecule type" value="Genomic_DNA"/>
</dbReference>
<comment type="caution">
    <text evidence="1">The sequence shown here is derived from an EMBL/GenBank/DDBJ whole genome shotgun (WGS) entry which is preliminary data.</text>
</comment>
<reference evidence="1" key="1">
    <citation type="submission" date="2021-01" db="EMBL/GenBank/DDBJ databases">
        <authorList>
            <person name="Kaushik A."/>
        </authorList>
    </citation>
    <scope>NUCLEOTIDE SEQUENCE</scope>
    <source>
        <strain evidence="1">AG5</strain>
    </source>
</reference>
<dbReference type="Gene3D" id="3.80.10.10">
    <property type="entry name" value="Ribonuclease Inhibitor"/>
    <property type="match status" value="1"/>
</dbReference>
<evidence type="ECO:0000313" key="1">
    <source>
        <dbReference type="EMBL" id="CAE7233071.1"/>
    </source>
</evidence>
<organism evidence="1 2">
    <name type="scientific">Rhizoctonia solani</name>
    <dbReference type="NCBI Taxonomy" id="456999"/>
    <lineage>
        <taxon>Eukaryota</taxon>
        <taxon>Fungi</taxon>
        <taxon>Dikarya</taxon>
        <taxon>Basidiomycota</taxon>
        <taxon>Agaricomycotina</taxon>
        <taxon>Agaricomycetes</taxon>
        <taxon>Cantharellales</taxon>
        <taxon>Ceratobasidiaceae</taxon>
        <taxon>Rhizoctonia</taxon>
    </lineage>
</organism>
<dbReference type="AlphaFoldDB" id="A0A8H3EGG6"/>
<dbReference type="InterPro" id="IPR032675">
    <property type="entry name" value="LRR_dom_sf"/>
</dbReference>
<dbReference type="Proteomes" id="UP000663827">
    <property type="component" value="Unassembled WGS sequence"/>
</dbReference>
<name>A0A8H3EGG6_9AGAM</name>
<evidence type="ECO:0000313" key="2">
    <source>
        <dbReference type="Proteomes" id="UP000663827"/>
    </source>
</evidence>
<protein>
    <submittedName>
        <fullName evidence="1">Uncharacterized protein</fullName>
    </submittedName>
</protein>
<proteinExistence type="predicted"/>
<accession>A0A8H3EGG6</accession>
<gene>
    <name evidence="1" type="ORF">RDB_LOCUS190743</name>
</gene>
<dbReference type="SUPFAM" id="SSF52047">
    <property type="entry name" value="RNI-like"/>
    <property type="match status" value="1"/>
</dbReference>
<sequence>MDKVFRIPELVKQICDSSEVADRVHLALTCRILFTLVIPLAWAHVPSVSQLLMLIEGTTCEQTLEDHANLRHKLVLPDNLELNPHPRFKFYAPFVTSLEIYEHEYQTLVLSVPLLESLARFTFTQGGLPNLTRLSITSEIASTTDRIFWIDIFSCRSLAGVFIPCIDFESPIMSYAAASRIVNSLRRYHPSLQKLELFWDDESPASNDVTLPEMYRVPTFNIEATMYQSLSHFTSLTTLIGSKSLMERSMLLALGSLPELQHLEVHYPLKDLDSFELEQPAFPHGSFSKLNTLVLCNIVEPTATSIWKMSDLVAHLWSVSLKFLSLSPFGDDDQEGLILHSFIPLLCTQSPEITELLLEFNCDADEEDSENVIRHFSDNTIYPVTRLKLTRLEVIRGRMNDGNMGCLLYAWPDIEVLRWPDQNIRFADLSLFVENLPRLRHLAMEIDFPFPFDEAIVEQPPRISQCQLRVLESTFHRLGHLNGIAAYKLYWYLRELIPNAKLEIRPEPYLDSLPARKFDLACVNAINLMEQFLELFRQHAPSEDAEKVRKQVGLVWDTVRLNTMKEIQPGDLQEIVSQTAE</sequence>